<sequence precursor="true">MRNALALVLLLLAAAPSGAAPVRVKELAAVEGVRENELFGYGLVVGLAGTGDTERVFFTSQSISSMLGRLGIRIDPREVRVRNVAAVMVTARLPPFARPGGKIDVSVSSMGNARSLAGGVLVVTPLMGSDGTVYALSQGPVQVGGFDAAAAGSSVRKNHPTSGRVPNGATIEKTVQVDLDSGPLIFTLTNPDFTTASRIAAAFNGALGAEVATALDPAAVEVRVPDRGDRVGLIARLEALEVDADGRAKVVISERTGTVVAGANVRIRPVAVAHGGLRITVSETPLVSQPEAFSNGRTVRTRVAGVDAQEAGRGAVALPATSNVDDLVRALTSLGVPPRDLVSILQAIKAAGALDADLEVL</sequence>
<dbReference type="GO" id="GO:0005198">
    <property type="term" value="F:structural molecule activity"/>
    <property type="evidence" value="ECO:0007669"/>
    <property type="project" value="InterPro"/>
</dbReference>
<accession>A0A0K1PHK3</accession>
<dbReference type="HAMAP" id="MF_00416">
    <property type="entry name" value="FlgI"/>
    <property type="match status" value="1"/>
</dbReference>
<dbReference type="GO" id="GO:0030288">
    <property type="term" value="C:outer membrane-bounded periplasmic space"/>
    <property type="evidence" value="ECO:0007669"/>
    <property type="project" value="InterPro"/>
</dbReference>
<dbReference type="KEGG" id="vin:AKJ08_3387"/>
<evidence type="ECO:0000256" key="4">
    <source>
        <dbReference type="ARBA" id="ARBA00023143"/>
    </source>
</evidence>
<comment type="similarity">
    <text evidence="5">Belongs to the FlgI family.</text>
</comment>
<feature type="signal peptide" evidence="5">
    <location>
        <begin position="1"/>
        <end position="19"/>
    </location>
</feature>
<dbReference type="NCBIfam" id="NF003676">
    <property type="entry name" value="PRK05303.1"/>
    <property type="match status" value="1"/>
</dbReference>
<keyword evidence="6" id="KW-0969">Cilium</keyword>
<dbReference type="OrthoDB" id="9786431at2"/>
<protein>
    <recommendedName>
        <fullName evidence="5">Flagellar P-ring protein</fullName>
    </recommendedName>
    <alternativeName>
        <fullName evidence="5">Basal body P-ring protein</fullName>
    </alternativeName>
</protein>
<dbReference type="Pfam" id="PF02119">
    <property type="entry name" value="FlgI"/>
    <property type="match status" value="1"/>
</dbReference>
<evidence type="ECO:0000256" key="2">
    <source>
        <dbReference type="ARBA" id="ARBA00004117"/>
    </source>
</evidence>
<gene>
    <name evidence="5" type="primary">flgI</name>
    <name evidence="6" type="ORF">AKJ08_3387</name>
</gene>
<dbReference type="InterPro" id="IPR001782">
    <property type="entry name" value="Flag_FlgI"/>
</dbReference>
<proteinExistence type="inferred from homology"/>
<keyword evidence="4 5" id="KW-0975">Bacterial flagellum</keyword>
<dbReference type="GO" id="GO:0071973">
    <property type="term" value="P:bacterial-type flagellum-dependent cell motility"/>
    <property type="evidence" value="ECO:0007669"/>
    <property type="project" value="InterPro"/>
</dbReference>
<evidence type="ECO:0000313" key="6">
    <source>
        <dbReference type="EMBL" id="AKU93000.1"/>
    </source>
</evidence>
<keyword evidence="6" id="KW-0282">Flagellum</keyword>
<evidence type="ECO:0000313" key="7">
    <source>
        <dbReference type="Proteomes" id="UP000055590"/>
    </source>
</evidence>
<dbReference type="Proteomes" id="UP000055590">
    <property type="component" value="Chromosome"/>
</dbReference>
<keyword evidence="7" id="KW-1185">Reference proteome</keyword>
<organism evidence="6 7">
    <name type="scientific">Vulgatibacter incomptus</name>
    <dbReference type="NCBI Taxonomy" id="1391653"/>
    <lineage>
        <taxon>Bacteria</taxon>
        <taxon>Pseudomonadati</taxon>
        <taxon>Myxococcota</taxon>
        <taxon>Myxococcia</taxon>
        <taxon>Myxococcales</taxon>
        <taxon>Cystobacterineae</taxon>
        <taxon>Vulgatibacteraceae</taxon>
        <taxon>Vulgatibacter</taxon>
    </lineage>
</organism>
<evidence type="ECO:0000256" key="5">
    <source>
        <dbReference type="HAMAP-Rule" id="MF_00416"/>
    </source>
</evidence>
<feature type="chain" id="PRO_5008990386" description="Flagellar P-ring protein" evidence="5">
    <location>
        <begin position="20"/>
        <end position="361"/>
    </location>
</feature>
<name>A0A0K1PHK3_9BACT</name>
<dbReference type="PANTHER" id="PTHR30381">
    <property type="entry name" value="FLAGELLAR P-RING PERIPLASMIC PROTEIN FLGI"/>
    <property type="match status" value="1"/>
</dbReference>
<comment type="subunit">
    <text evidence="5">The basal body constitutes a major portion of the flagellar organelle and consists of four rings (L,P,S, and M) mounted on a central rod.</text>
</comment>
<comment type="subcellular location">
    <subcellularLocation>
        <location evidence="2 5">Bacterial flagellum basal body</location>
    </subcellularLocation>
</comment>
<dbReference type="STRING" id="1391653.AKJ08_3387"/>
<dbReference type="PATRIC" id="fig|1391653.3.peg.3537"/>
<reference evidence="6 7" key="1">
    <citation type="submission" date="2015-08" db="EMBL/GenBank/DDBJ databases">
        <authorList>
            <person name="Babu N.S."/>
            <person name="Beckwith C.J."/>
            <person name="Beseler K.G."/>
            <person name="Brison A."/>
            <person name="Carone J.V."/>
            <person name="Caskin T.P."/>
            <person name="Diamond M."/>
            <person name="Durham M.E."/>
            <person name="Foxe J.M."/>
            <person name="Go M."/>
            <person name="Henderson B.A."/>
            <person name="Jones I.B."/>
            <person name="McGettigan J.A."/>
            <person name="Micheletti S.J."/>
            <person name="Nasrallah M.E."/>
            <person name="Ortiz D."/>
            <person name="Piller C.R."/>
            <person name="Privatt S.R."/>
            <person name="Schneider S.L."/>
            <person name="Sharp S."/>
            <person name="Smith T.C."/>
            <person name="Stanton J.D."/>
            <person name="Ullery H.E."/>
            <person name="Wilson R.J."/>
            <person name="Serrano M.G."/>
            <person name="Buck G."/>
            <person name="Lee V."/>
            <person name="Wang Y."/>
            <person name="Carvalho R."/>
            <person name="Voegtly L."/>
            <person name="Shi R."/>
            <person name="Duckworth R."/>
            <person name="Johnson A."/>
            <person name="Loviza R."/>
            <person name="Walstead R."/>
            <person name="Shah Z."/>
            <person name="Kiflezghi M."/>
            <person name="Wade K."/>
            <person name="Ball S.L."/>
            <person name="Bradley K.W."/>
            <person name="Asai D.J."/>
            <person name="Bowman C.A."/>
            <person name="Russell D.A."/>
            <person name="Pope W.H."/>
            <person name="Jacobs-Sera D."/>
            <person name="Hendrix R.W."/>
            <person name="Hatfull G.F."/>
        </authorList>
    </citation>
    <scope>NUCLEOTIDE SEQUENCE [LARGE SCALE GENOMIC DNA]</scope>
    <source>
        <strain evidence="6 7">DSM 27710</strain>
    </source>
</reference>
<comment type="function">
    <text evidence="1 5">Assembles around the rod to form the L-ring and probably protects the motor/basal body from shearing forces during rotation.</text>
</comment>
<keyword evidence="3 5" id="KW-0732">Signal</keyword>
<dbReference type="EMBL" id="CP012332">
    <property type="protein sequence ID" value="AKU93000.1"/>
    <property type="molecule type" value="Genomic_DNA"/>
</dbReference>
<keyword evidence="6" id="KW-0966">Cell projection</keyword>
<dbReference type="AlphaFoldDB" id="A0A0K1PHK3"/>
<dbReference type="GO" id="GO:0009428">
    <property type="term" value="C:bacterial-type flagellum basal body, distal rod, P ring"/>
    <property type="evidence" value="ECO:0007669"/>
    <property type="project" value="InterPro"/>
</dbReference>
<evidence type="ECO:0000256" key="1">
    <source>
        <dbReference type="ARBA" id="ARBA00002591"/>
    </source>
</evidence>
<dbReference type="RefSeq" id="WP_050727082.1">
    <property type="nucleotide sequence ID" value="NZ_CP012332.1"/>
</dbReference>
<evidence type="ECO:0000256" key="3">
    <source>
        <dbReference type="ARBA" id="ARBA00022729"/>
    </source>
</evidence>
<dbReference type="PRINTS" id="PR01010">
    <property type="entry name" value="FLGPRINGFLGI"/>
</dbReference>
<dbReference type="PANTHER" id="PTHR30381:SF0">
    <property type="entry name" value="FLAGELLAR P-RING PROTEIN"/>
    <property type="match status" value="1"/>
</dbReference>